<protein>
    <submittedName>
        <fullName evidence="3">Uncharacterized protein</fullName>
    </submittedName>
</protein>
<evidence type="ECO:0000313" key="3">
    <source>
        <dbReference type="EMBL" id="KAK0399334.1"/>
    </source>
</evidence>
<gene>
    <name evidence="3" type="ORF">QR680_002996</name>
</gene>
<comment type="similarity">
    <text evidence="1">Belongs to the selenium-binding protein family.</text>
</comment>
<dbReference type="Pfam" id="PF05694">
    <property type="entry name" value="SBP56"/>
    <property type="match status" value="1"/>
</dbReference>
<comment type="caution">
    <text evidence="3">The sequence shown here is derived from an EMBL/GenBank/DDBJ whole genome shotgun (WGS) entry which is preliminary data.</text>
</comment>
<evidence type="ECO:0000256" key="2">
    <source>
        <dbReference type="ARBA" id="ARBA00023266"/>
    </source>
</evidence>
<dbReference type="EMBL" id="JAUCMV010000005">
    <property type="protein sequence ID" value="KAK0399334.1"/>
    <property type="molecule type" value="Genomic_DNA"/>
</dbReference>
<organism evidence="3 4">
    <name type="scientific">Steinernema hermaphroditum</name>
    <dbReference type="NCBI Taxonomy" id="289476"/>
    <lineage>
        <taxon>Eukaryota</taxon>
        <taxon>Metazoa</taxon>
        <taxon>Ecdysozoa</taxon>
        <taxon>Nematoda</taxon>
        <taxon>Chromadorea</taxon>
        <taxon>Rhabditida</taxon>
        <taxon>Tylenchina</taxon>
        <taxon>Panagrolaimomorpha</taxon>
        <taxon>Strongyloidoidea</taxon>
        <taxon>Steinernematidae</taxon>
        <taxon>Steinernema</taxon>
    </lineage>
</organism>
<dbReference type="GO" id="GO:0008430">
    <property type="term" value="F:selenium binding"/>
    <property type="evidence" value="ECO:0007669"/>
    <property type="project" value="InterPro"/>
</dbReference>
<evidence type="ECO:0000313" key="4">
    <source>
        <dbReference type="Proteomes" id="UP001175271"/>
    </source>
</evidence>
<keyword evidence="4" id="KW-1185">Reference proteome</keyword>
<sequence length="649" mass="73229">MGVCMTKKATLQVNTINGNESKLNKRESDINMLVNVPVDIKLSQKDIKEQKRVREKFIIVTCPNTKCDLPDKLIVIDIEPQSPLYCSVVSELALPSCGDEITRTGWVRTAANPEEIQSSCRPYLVVPCLASSRIYVVEFADNMAMKVAKTIDKEQLAHRDLSAPYAVCSNPGRGTPLFVTTMGDKCGHAKGSSIQLDRKNFTLMEAKDDGGLMSDFGGHMTIQPRHNRMFTTEWGHPNMFHKKISSEHNCLNTYGTGINVWNMTPLHFIQRIELGKNAGRMTTCIRMLHNPECNHLFASSTLGSSIFHIHYITSSDIYKADLIHSYPVVHSEDDLVPAWVADIVISMDDHFLFASTWLEGCITQFDISDPFRTTVVSKVRLGGIPRAGASFARAPPIRAGPSFMQLSLDGRRLYFTNSTYRAWDKQFYPEVFKKGGEVYLIRIDFETGEKMEFDTKFKVDMWAILAVATLLALSHAEPEPGAAAVVDEFCQRYSQMSLCHLHGTLQQALTELSFLFGEDGAPGGPMDPIVMSKRKSAFVRFGKRAVDDFDQLVEKRKSAFVRFGRSLQPVEQKRKSSTWKDDFREKRDRNKRSSIGISGIDRYFACTGQEAICEHIARIDGIRRIDGSYHDYLMHRENGSKRYVSRGEH</sequence>
<dbReference type="InterPro" id="IPR008826">
    <property type="entry name" value="Se-bd"/>
</dbReference>
<proteinExistence type="inferred from homology"/>
<dbReference type="AlphaFoldDB" id="A0AA39LJH0"/>
<dbReference type="PANTHER" id="PTHR23300">
    <property type="entry name" value="METHANETHIOL OXIDASE"/>
    <property type="match status" value="1"/>
</dbReference>
<dbReference type="Proteomes" id="UP001175271">
    <property type="component" value="Unassembled WGS sequence"/>
</dbReference>
<accession>A0AA39LJH0</accession>
<dbReference type="SUPFAM" id="SSF75011">
    <property type="entry name" value="3-carboxy-cis,cis-mucoante lactonizing enzyme"/>
    <property type="match status" value="1"/>
</dbReference>
<evidence type="ECO:0000256" key="1">
    <source>
        <dbReference type="ARBA" id="ARBA00005606"/>
    </source>
</evidence>
<name>A0AA39LJH0_9BILA</name>
<dbReference type="PANTHER" id="PTHR23300:SF3">
    <property type="entry name" value="SELENIUM-BINDING PROTEIN-RELATED"/>
    <property type="match status" value="1"/>
</dbReference>
<keyword evidence="2" id="KW-0711">Selenium</keyword>
<reference evidence="3" key="1">
    <citation type="submission" date="2023-06" db="EMBL/GenBank/DDBJ databases">
        <title>Genomic analysis of the entomopathogenic nematode Steinernema hermaphroditum.</title>
        <authorList>
            <person name="Schwarz E.M."/>
            <person name="Heppert J.K."/>
            <person name="Baniya A."/>
            <person name="Schwartz H.T."/>
            <person name="Tan C.-H."/>
            <person name="Antoshechkin I."/>
            <person name="Sternberg P.W."/>
            <person name="Goodrich-Blair H."/>
            <person name="Dillman A.R."/>
        </authorList>
    </citation>
    <scope>NUCLEOTIDE SEQUENCE</scope>
    <source>
        <strain evidence="3">PS9179</strain>
        <tissue evidence="3">Whole animal</tissue>
    </source>
</reference>